<organism evidence="1 2">
    <name type="scientific">Ixodes persulcatus</name>
    <name type="common">Taiga tick</name>
    <dbReference type="NCBI Taxonomy" id="34615"/>
    <lineage>
        <taxon>Eukaryota</taxon>
        <taxon>Metazoa</taxon>
        <taxon>Ecdysozoa</taxon>
        <taxon>Arthropoda</taxon>
        <taxon>Chelicerata</taxon>
        <taxon>Arachnida</taxon>
        <taxon>Acari</taxon>
        <taxon>Parasitiformes</taxon>
        <taxon>Ixodida</taxon>
        <taxon>Ixodoidea</taxon>
        <taxon>Ixodidae</taxon>
        <taxon>Ixodinae</taxon>
        <taxon>Ixodes</taxon>
    </lineage>
</organism>
<name>A0AC60PGQ5_IXOPE</name>
<keyword evidence="2" id="KW-1185">Reference proteome</keyword>
<sequence>MKAPYPHFPKNLDGGGAAGCVAARPNSFKSCRAVPSERPEDALSLSLAGSSSLVPVNTPDQSFSGDVIYEHLLHAKPRHDFVSPHTSASSLRGTFVILAVNIGLNDITLKPGEQVRTTQPSCPEVQVCSEVVHPTFTSPLRPRWRRTPRAACLGLPQLVSAARTATPVSSGVSAVPVMLCGAVAATGKCLELELSFSSAWCVSC</sequence>
<dbReference type="Proteomes" id="UP000805193">
    <property type="component" value="Unassembled WGS sequence"/>
</dbReference>
<proteinExistence type="predicted"/>
<protein>
    <submittedName>
        <fullName evidence="1">Uncharacterized protein</fullName>
    </submittedName>
</protein>
<gene>
    <name evidence="1" type="ORF">HPB47_004116</name>
</gene>
<reference evidence="1 2" key="1">
    <citation type="journal article" date="2020" name="Cell">
        <title>Large-Scale Comparative Analyses of Tick Genomes Elucidate Their Genetic Diversity and Vector Capacities.</title>
        <authorList>
            <consortium name="Tick Genome and Microbiome Consortium (TIGMIC)"/>
            <person name="Jia N."/>
            <person name="Wang J."/>
            <person name="Shi W."/>
            <person name="Du L."/>
            <person name="Sun Y."/>
            <person name="Zhan W."/>
            <person name="Jiang J.F."/>
            <person name="Wang Q."/>
            <person name="Zhang B."/>
            <person name="Ji P."/>
            <person name="Bell-Sakyi L."/>
            <person name="Cui X.M."/>
            <person name="Yuan T.T."/>
            <person name="Jiang B.G."/>
            <person name="Yang W.F."/>
            <person name="Lam T.T."/>
            <person name="Chang Q.C."/>
            <person name="Ding S.J."/>
            <person name="Wang X.J."/>
            <person name="Zhu J.G."/>
            <person name="Ruan X.D."/>
            <person name="Zhao L."/>
            <person name="Wei J.T."/>
            <person name="Ye R.Z."/>
            <person name="Que T.C."/>
            <person name="Du C.H."/>
            <person name="Zhou Y.H."/>
            <person name="Cheng J.X."/>
            <person name="Dai P.F."/>
            <person name="Guo W.B."/>
            <person name="Han X.H."/>
            <person name="Huang E.J."/>
            <person name="Li L.F."/>
            <person name="Wei W."/>
            <person name="Gao Y.C."/>
            <person name="Liu J.Z."/>
            <person name="Shao H.Z."/>
            <person name="Wang X."/>
            <person name="Wang C.C."/>
            <person name="Yang T.C."/>
            <person name="Huo Q.B."/>
            <person name="Li W."/>
            <person name="Chen H.Y."/>
            <person name="Chen S.E."/>
            <person name="Zhou L.G."/>
            <person name="Ni X.B."/>
            <person name="Tian J.H."/>
            <person name="Sheng Y."/>
            <person name="Liu T."/>
            <person name="Pan Y.S."/>
            <person name="Xia L.Y."/>
            <person name="Li J."/>
            <person name="Zhao F."/>
            <person name="Cao W.C."/>
        </authorList>
    </citation>
    <scope>NUCLEOTIDE SEQUENCE [LARGE SCALE GENOMIC DNA]</scope>
    <source>
        <strain evidence="1">Iper-2018</strain>
    </source>
</reference>
<accession>A0AC60PGQ5</accession>
<dbReference type="EMBL" id="JABSTQ010010623">
    <property type="protein sequence ID" value="KAG0419433.1"/>
    <property type="molecule type" value="Genomic_DNA"/>
</dbReference>
<evidence type="ECO:0000313" key="1">
    <source>
        <dbReference type="EMBL" id="KAG0419433.1"/>
    </source>
</evidence>
<comment type="caution">
    <text evidence="1">The sequence shown here is derived from an EMBL/GenBank/DDBJ whole genome shotgun (WGS) entry which is preliminary data.</text>
</comment>
<evidence type="ECO:0000313" key="2">
    <source>
        <dbReference type="Proteomes" id="UP000805193"/>
    </source>
</evidence>